<dbReference type="Gene3D" id="3.90.550.10">
    <property type="entry name" value="Spore Coat Polysaccharide Biosynthesis Protein SpsA, Chain A"/>
    <property type="match status" value="2"/>
</dbReference>
<evidence type="ECO:0000313" key="3">
    <source>
        <dbReference type="Proteomes" id="UP000663629"/>
    </source>
</evidence>
<gene>
    <name evidence="2" type="ORF">JWJ88_19020</name>
</gene>
<reference evidence="2 3" key="1">
    <citation type="submission" date="2021-02" db="EMBL/GenBank/DDBJ databases">
        <title>Paracoccus methylovroum sp.nov., a new methanol and methylamine utilizing methylotrophic denitrifer.</title>
        <authorList>
            <person name="Timsy T."/>
            <person name="Behrendt U."/>
            <person name="Ulrich A."/>
            <person name="Spanner T."/>
            <person name="Foesel B.U."/>
            <person name="Horn M.A."/>
            <person name="Kolb S."/>
        </authorList>
    </citation>
    <scope>NUCLEOTIDE SEQUENCE [LARGE SCALE GENOMIC DNA]</scope>
    <source>
        <strain evidence="2 3">H4-D09</strain>
    </source>
</reference>
<feature type="domain" description="Glycosyltransferase 2-like" evidence="1">
    <location>
        <begin position="266"/>
        <end position="398"/>
    </location>
</feature>
<dbReference type="Pfam" id="PF00535">
    <property type="entry name" value="Glycos_transf_2"/>
    <property type="match status" value="2"/>
</dbReference>
<evidence type="ECO:0000259" key="1">
    <source>
        <dbReference type="Pfam" id="PF00535"/>
    </source>
</evidence>
<dbReference type="Proteomes" id="UP000663629">
    <property type="component" value="Chromosome 2"/>
</dbReference>
<dbReference type="EMBL" id="CP070371">
    <property type="protein sequence ID" value="QRZ15036.1"/>
    <property type="molecule type" value="Genomic_DNA"/>
</dbReference>
<accession>A0ABX7JM73</accession>
<proteinExistence type="predicted"/>
<dbReference type="SUPFAM" id="SSF53448">
    <property type="entry name" value="Nucleotide-diphospho-sugar transferases"/>
    <property type="match status" value="2"/>
</dbReference>
<dbReference type="RefSeq" id="WP_205295998.1">
    <property type="nucleotide sequence ID" value="NZ_CP070371.1"/>
</dbReference>
<dbReference type="InterPro" id="IPR007739">
    <property type="entry name" value="RgpF"/>
</dbReference>
<sequence>MAIFASYSSDGFLPPQVLPYLAGLEPLTKAIVVVCDNDLMPGERERLESFATHVITGRHGEYDFGSYKRGWAWANENGLLVDADDLILCNDSCFGPVGSFKPMFDQMEARHLDFWGATDSHQFNYHLQSYWMVLSRNVFSSDAFKQFIEGIKEQENVQMVIQEYELGLTKKLIEAEFKAGALVENTIKGSHPEDPTTANISIYPLYTLEAGLPLVKAKALRIPHMNIDGQNRLLAWLKENAPEVFKVAVSDIDIARSEDADNVSFSLIMPTRNRAWCIKEAISSVVTQTHKSFELIIIDDGSTDNTKEVITQHFKENLAKGQIRYIHLPESVGVCNARNIGLAHARNPWIGYVDSDNTLRSYFLTTIANSVIKNPGSDAFYGQIINTSTGKVIGRRFERKPLMEGNYIDLGVFIHRKTLSDEFGGFDPSLKRMVDWDLIIRFTKNKDPIFLPRIFLDYSDEQCSDRISVKESFIGAKVAIHRKYAVKPTISTAIITYNHQNFLVEAIESALAQEGDFTHEILLSDDGSIDGSARIVNYYANKYPNIIRNISRSGNFGISDNYKHCFRQAAGNFVAILEGDDYWTDPRKNIKQAEFLSTHREAAMVFSKISLFDMKSNSHRLLKRQFGLKHLLSGKEFSENAHLNLIVNLSSTMYNRDTVRHSLPSSIYSPRISEITLAFYFDRIGKKIGFIDDVMSVYRLNPHSVWTGADRISQARQAIAIRENTLKIAKPTYRSIILRQLEEKLKQLTFLENEKISKIGAA</sequence>
<dbReference type="InterPro" id="IPR001173">
    <property type="entry name" value="Glyco_trans_2-like"/>
</dbReference>
<dbReference type="PANTHER" id="PTHR22916">
    <property type="entry name" value="GLYCOSYLTRANSFERASE"/>
    <property type="match status" value="1"/>
</dbReference>
<name>A0ABX7JM73_9RHOB</name>
<dbReference type="Pfam" id="PF05045">
    <property type="entry name" value="RgpF"/>
    <property type="match status" value="1"/>
</dbReference>
<protein>
    <submittedName>
        <fullName evidence="2">Glycosyltransferase</fullName>
    </submittedName>
</protein>
<feature type="domain" description="Glycosyltransferase 2-like" evidence="1">
    <location>
        <begin position="492"/>
        <end position="622"/>
    </location>
</feature>
<keyword evidence="3" id="KW-1185">Reference proteome</keyword>
<dbReference type="PANTHER" id="PTHR22916:SF64">
    <property type="entry name" value="TRANSFERASE, PUTATIVE-RELATED"/>
    <property type="match status" value="1"/>
</dbReference>
<dbReference type="InterPro" id="IPR029044">
    <property type="entry name" value="Nucleotide-diphossugar_trans"/>
</dbReference>
<evidence type="ECO:0000313" key="2">
    <source>
        <dbReference type="EMBL" id="QRZ15036.1"/>
    </source>
</evidence>
<organism evidence="2 3">
    <name type="scientific">Paracoccus methylovorus</name>
    <dbReference type="NCBI Taxonomy" id="2812658"/>
    <lineage>
        <taxon>Bacteria</taxon>
        <taxon>Pseudomonadati</taxon>
        <taxon>Pseudomonadota</taxon>
        <taxon>Alphaproteobacteria</taxon>
        <taxon>Rhodobacterales</taxon>
        <taxon>Paracoccaceae</taxon>
        <taxon>Paracoccus</taxon>
    </lineage>
</organism>